<evidence type="ECO:0000313" key="13">
    <source>
        <dbReference type="EMBL" id="CAB4220223.1"/>
    </source>
</evidence>
<evidence type="ECO:0000313" key="14">
    <source>
        <dbReference type="EMBL" id="CAB5230419.1"/>
    </source>
</evidence>
<feature type="domain" description="TauD/TfdA-like" evidence="3">
    <location>
        <begin position="35"/>
        <end position="231"/>
    </location>
</feature>
<sequence>MILFRNLDIGDIPPTPSNLLESFDTSKASSLLLDYAKGFGYPIGYLQEQHGKIVQNIFPIRRQAEHQISSSSKVNLELHTEAAFHPHLPDHLLLLCLRGDETAGTTYALLSDVLKDLHVGILNILKKNLFRTSVDESFRLNGEEDHSTVMPIISRDSSNRYIMKYDKTVMTGTTTESQMALNVFTKAIERNTQTVFLKTGDLLVLDNGITVHGRTAFQAKYDGTDRWVQRVVVRKEIDSIKSKTTCPLTGYTVITKYREDENE</sequence>
<proteinExistence type="predicted"/>
<dbReference type="EMBL" id="LR797492">
    <property type="protein sequence ID" value="CAB4220223.1"/>
    <property type="molecule type" value="Genomic_DNA"/>
</dbReference>
<dbReference type="EMBL" id="LR797130">
    <property type="protein sequence ID" value="CAB4188632.1"/>
    <property type="molecule type" value="Genomic_DNA"/>
</dbReference>
<dbReference type="Gene3D" id="3.60.130.10">
    <property type="entry name" value="Clavaminate synthase-like"/>
    <property type="match status" value="1"/>
</dbReference>
<dbReference type="PANTHER" id="PTHR10696">
    <property type="entry name" value="GAMMA-BUTYROBETAINE HYDROXYLASE-RELATED"/>
    <property type="match status" value="1"/>
</dbReference>
<dbReference type="EMBL" id="LR796709">
    <property type="protein sequence ID" value="CAB4161612.1"/>
    <property type="molecule type" value="Genomic_DNA"/>
</dbReference>
<evidence type="ECO:0000256" key="2">
    <source>
        <dbReference type="ARBA" id="ARBA00023194"/>
    </source>
</evidence>
<dbReference type="GO" id="GO:0017000">
    <property type="term" value="P:antibiotic biosynthetic process"/>
    <property type="evidence" value="ECO:0007669"/>
    <property type="project" value="UniProtKB-KW"/>
</dbReference>
<reference evidence="9" key="1">
    <citation type="submission" date="2020-05" db="EMBL/GenBank/DDBJ databases">
        <authorList>
            <person name="Chiriac C."/>
            <person name="Salcher M."/>
            <person name="Ghai R."/>
            <person name="Kavagutti S V."/>
        </authorList>
    </citation>
    <scope>NUCLEOTIDE SEQUENCE</scope>
</reference>
<name>A0A6J5QE51_9CAUD</name>
<keyword evidence="1" id="KW-0560">Oxidoreductase</keyword>
<evidence type="ECO:0000313" key="7">
    <source>
        <dbReference type="EMBL" id="CAB4161612.1"/>
    </source>
</evidence>
<dbReference type="InterPro" id="IPR003819">
    <property type="entry name" value="TauD/TfdA-like"/>
</dbReference>
<evidence type="ECO:0000313" key="5">
    <source>
        <dbReference type="EMBL" id="CAB4146108.1"/>
    </source>
</evidence>
<protein>
    <submittedName>
        <fullName evidence="9">TauD/TfdA-like domain containing protein</fullName>
    </submittedName>
</protein>
<dbReference type="EMBL" id="LR796461">
    <property type="protein sequence ID" value="CAB4146108.1"/>
    <property type="molecule type" value="Genomic_DNA"/>
</dbReference>
<evidence type="ECO:0000256" key="1">
    <source>
        <dbReference type="ARBA" id="ARBA00023002"/>
    </source>
</evidence>
<evidence type="ECO:0000313" key="8">
    <source>
        <dbReference type="EMBL" id="CAB4174886.1"/>
    </source>
</evidence>
<evidence type="ECO:0000313" key="11">
    <source>
        <dbReference type="EMBL" id="CAB4192033.1"/>
    </source>
</evidence>
<evidence type="ECO:0000313" key="4">
    <source>
        <dbReference type="EMBL" id="CAB4135772.1"/>
    </source>
</evidence>
<dbReference type="EMBL" id="LR797180">
    <property type="protein sequence ID" value="CAB4192033.1"/>
    <property type="molecule type" value="Genomic_DNA"/>
</dbReference>
<dbReference type="EMBL" id="LR796917">
    <property type="protein sequence ID" value="CAB4174886.1"/>
    <property type="molecule type" value="Genomic_DNA"/>
</dbReference>
<evidence type="ECO:0000313" key="9">
    <source>
        <dbReference type="EMBL" id="CAB4179395.1"/>
    </source>
</evidence>
<dbReference type="EMBL" id="LR796305">
    <property type="protein sequence ID" value="CAB4135772.1"/>
    <property type="molecule type" value="Genomic_DNA"/>
</dbReference>
<dbReference type="Pfam" id="PF02668">
    <property type="entry name" value="TauD"/>
    <property type="match status" value="1"/>
</dbReference>
<evidence type="ECO:0000313" key="10">
    <source>
        <dbReference type="EMBL" id="CAB4188632.1"/>
    </source>
</evidence>
<organism evidence="9">
    <name type="scientific">uncultured Caudovirales phage</name>
    <dbReference type="NCBI Taxonomy" id="2100421"/>
    <lineage>
        <taxon>Viruses</taxon>
        <taxon>Duplodnaviria</taxon>
        <taxon>Heunggongvirae</taxon>
        <taxon>Uroviricota</taxon>
        <taxon>Caudoviricetes</taxon>
        <taxon>Peduoviridae</taxon>
        <taxon>Maltschvirus</taxon>
        <taxon>Maltschvirus maltsch</taxon>
    </lineage>
</organism>
<dbReference type="PANTHER" id="PTHR10696:SF56">
    <property type="entry name" value="TAUD_TFDA-LIKE DOMAIN-CONTAINING PROTEIN"/>
    <property type="match status" value="1"/>
</dbReference>
<dbReference type="InterPro" id="IPR042098">
    <property type="entry name" value="TauD-like_sf"/>
</dbReference>
<evidence type="ECO:0000259" key="3">
    <source>
        <dbReference type="Pfam" id="PF02668"/>
    </source>
</evidence>
<dbReference type="SUPFAM" id="SSF51197">
    <property type="entry name" value="Clavaminate synthase-like"/>
    <property type="match status" value="1"/>
</dbReference>
<dbReference type="EMBL" id="LR796548">
    <property type="protein sequence ID" value="CAB4151088.1"/>
    <property type="molecule type" value="Genomic_DNA"/>
</dbReference>
<keyword evidence="2" id="KW-0045">Antibiotic biosynthesis</keyword>
<dbReference type="InterPro" id="IPR050411">
    <property type="entry name" value="AlphaKG_dependent_hydroxylases"/>
</dbReference>
<evidence type="ECO:0000313" key="6">
    <source>
        <dbReference type="EMBL" id="CAB4151088.1"/>
    </source>
</evidence>
<dbReference type="GO" id="GO:0016491">
    <property type="term" value="F:oxidoreductase activity"/>
    <property type="evidence" value="ECO:0007669"/>
    <property type="project" value="UniProtKB-KW"/>
</dbReference>
<dbReference type="EMBL" id="LR796980">
    <property type="protein sequence ID" value="CAB4179395.1"/>
    <property type="molecule type" value="Genomic_DNA"/>
</dbReference>
<dbReference type="EMBL" id="LR798423">
    <property type="protein sequence ID" value="CAB5230419.1"/>
    <property type="molecule type" value="Genomic_DNA"/>
</dbReference>
<gene>
    <name evidence="9" type="ORF">UFOVP1031_88</name>
    <name evidence="10" type="ORF">UFOVP1172_47</name>
    <name evidence="11" type="ORF">UFOVP1240_109</name>
    <name evidence="12" type="ORF">UFOVP1486_9</name>
    <name evidence="14" type="ORF">UFOVP1578_3</name>
    <name evidence="13" type="ORF">UFOVP1630_152</name>
    <name evidence="4" type="ORF">UFOVP288_126</name>
    <name evidence="5" type="ORF">UFOVP483_70</name>
    <name evidence="6" type="ORF">UFOVP573_146</name>
    <name evidence="7" type="ORF">UFOVP769_126</name>
    <name evidence="8" type="ORF">UFOVP962_94</name>
</gene>
<dbReference type="EMBL" id="LR797434">
    <property type="protein sequence ID" value="CAB4215824.1"/>
    <property type="molecule type" value="Genomic_DNA"/>
</dbReference>
<evidence type="ECO:0000313" key="12">
    <source>
        <dbReference type="EMBL" id="CAB4215824.1"/>
    </source>
</evidence>
<accession>A0A6J5QE51</accession>